<dbReference type="Proteomes" id="UP000825935">
    <property type="component" value="Chromosome 4"/>
</dbReference>
<dbReference type="Gene3D" id="1.10.238.10">
    <property type="entry name" value="EF-hand"/>
    <property type="match status" value="1"/>
</dbReference>
<evidence type="ECO:0000313" key="4">
    <source>
        <dbReference type="Proteomes" id="UP000825935"/>
    </source>
</evidence>
<dbReference type="AlphaFoldDB" id="A0A8T2UV08"/>
<organism evidence="3 4">
    <name type="scientific">Ceratopteris richardii</name>
    <name type="common">Triangle waterfern</name>
    <dbReference type="NCBI Taxonomy" id="49495"/>
    <lineage>
        <taxon>Eukaryota</taxon>
        <taxon>Viridiplantae</taxon>
        <taxon>Streptophyta</taxon>
        <taxon>Embryophyta</taxon>
        <taxon>Tracheophyta</taxon>
        <taxon>Polypodiopsida</taxon>
        <taxon>Polypodiidae</taxon>
        <taxon>Polypodiales</taxon>
        <taxon>Pteridineae</taxon>
        <taxon>Pteridaceae</taxon>
        <taxon>Parkerioideae</taxon>
        <taxon>Ceratopteris</taxon>
    </lineage>
</organism>
<dbReference type="InterPro" id="IPR011992">
    <property type="entry name" value="EF-hand-dom_pair"/>
</dbReference>
<reference evidence="3" key="1">
    <citation type="submission" date="2021-08" db="EMBL/GenBank/DDBJ databases">
        <title>WGS assembly of Ceratopteris richardii.</title>
        <authorList>
            <person name="Marchant D.B."/>
            <person name="Chen G."/>
            <person name="Jenkins J."/>
            <person name="Shu S."/>
            <person name="Leebens-Mack J."/>
            <person name="Grimwood J."/>
            <person name="Schmutz J."/>
            <person name="Soltis P."/>
            <person name="Soltis D."/>
            <person name="Chen Z.-H."/>
        </authorList>
    </citation>
    <scope>NUCLEOTIDE SEQUENCE</scope>
    <source>
        <strain evidence="3">Whitten #5841</strain>
        <tissue evidence="3">Leaf</tissue>
    </source>
</reference>
<proteinExistence type="predicted"/>
<dbReference type="PROSITE" id="PS00018">
    <property type="entry name" value="EF_HAND_1"/>
    <property type="match status" value="1"/>
</dbReference>
<dbReference type="InterPro" id="IPR018247">
    <property type="entry name" value="EF_Hand_1_Ca_BS"/>
</dbReference>
<name>A0A8T2UV08_CERRI</name>
<dbReference type="InterPro" id="IPR002048">
    <property type="entry name" value="EF_hand_dom"/>
</dbReference>
<accession>A0A8T2UV08</accession>
<dbReference type="EMBL" id="CM035409">
    <property type="protein sequence ID" value="KAH7440061.1"/>
    <property type="molecule type" value="Genomic_DNA"/>
</dbReference>
<dbReference type="SUPFAM" id="SSF47473">
    <property type="entry name" value="EF-hand"/>
    <property type="match status" value="1"/>
</dbReference>
<comment type="caution">
    <text evidence="3">The sequence shown here is derived from an EMBL/GenBank/DDBJ whole genome shotgun (WGS) entry which is preliminary data.</text>
</comment>
<feature type="domain" description="EF-hand" evidence="2">
    <location>
        <begin position="17"/>
        <end position="52"/>
    </location>
</feature>
<gene>
    <name evidence="3" type="ORF">KP509_04G089300</name>
</gene>
<protein>
    <recommendedName>
        <fullName evidence="2">EF-hand domain-containing protein</fullName>
    </recommendedName>
</protein>
<evidence type="ECO:0000256" key="1">
    <source>
        <dbReference type="ARBA" id="ARBA00022837"/>
    </source>
</evidence>
<evidence type="ECO:0000313" key="3">
    <source>
        <dbReference type="EMBL" id="KAH7440061.1"/>
    </source>
</evidence>
<keyword evidence="4" id="KW-1185">Reference proteome</keyword>
<dbReference type="GO" id="GO:0005509">
    <property type="term" value="F:calcium ion binding"/>
    <property type="evidence" value="ECO:0007669"/>
    <property type="project" value="InterPro"/>
</dbReference>
<dbReference type="PROSITE" id="PS50222">
    <property type="entry name" value="EF_HAND_2"/>
    <property type="match status" value="1"/>
</dbReference>
<evidence type="ECO:0000259" key="2">
    <source>
        <dbReference type="PROSITE" id="PS50222"/>
    </source>
</evidence>
<keyword evidence="1" id="KW-0106">Calcium</keyword>
<sequence length="56" mass="6900">MVLIIRLHHRMMGFELNDQQEVWDIFRWMDRDCDGLIGFEEFVAAIVNQERREENF</sequence>